<dbReference type="CDD" id="cd00887">
    <property type="entry name" value="MoeA"/>
    <property type="match status" value="1"/>
</dbReference>
<protein>
    <recommendedName>
        <fullName evidence="6">Molybdopterin molybdenumtransferase</fullName>
        <ecNumber evidence="6">2.10.1.1</ecNumber>
    </recommendedName>
</protein>
<dbReference type="Pfam" id="PF03453">
    <property type="entry name" value="MoeA_N"/>
    <property type="match status" value="1"/>
</dbReference>
<keyword evidence="6" id="KW-0479">Metal-binding</keyword>
<dbReference type="Pfam" id="PF03454">
    <property type="entry name" value="MoeA_C"/>
    <property type="match status" value="1"/>
</dbReference>
<evidence type="ECO:0000256" key="1">
    <source>
        <dbReference type="ARBA" id="ARBA00002901"/>
    </source>
</evidence>
<keyword evidence="6" id="KW-0460">Magnesium</keyword>
<dbReference type="InterPro" id="IPR005111">
    <property type="entry name" value="MoeA_C_domain_IV"/>
</dbReference>
<evidence type="ECO:0000256" key="4">
    <source>
        <dbReference type="ARBA" id="ARBA00022505"/>
    </source>
</evidence>
<comment type="cofactor">
    <cofactor evidence="6">
        <name>Mg(2+)</name>
        <dbReference type="ChEBI" id="CHEBI:18420"/>
    </cofactor>
</comment>
<name>A0ABS6I3U4_9MICC</name>
<comment type="function">
    <text evidence="1 6">Catalyzes the insertion of molybdate into adenylated molybdopterin with the concomitant release of AMP.</text>
</comment>
<gene>
    <name evidence="8" type="ORF">KSW38_02155</name>
</gene>
<dbReference type="RefSeq" id="WP_216922241.1">
    <property type="nucleotide sequence ID" value="NZ_JAHOPC010000001.1"/>
</dbReference>
<comment type="similarity">
    <text evidence="3 6">Belongs to the MoeA family.</text>
</comment>
<dbReference type="PANTHER" id="PTHR10192">
    <property type="entry name" value="MOLYBDOPTERIN BIOSYNTHESIS PROTEIN"/>
    <property type="match status" value="1"/>
</dbReference>
<dbReference type="Proteomes" id="UP000824166">
    <property type="component" value="Unassembled WGS sequence"/>
</dbReference>
<accession>A0ABS6I3U4</accession>
<sequence>MLAQEIVCGTSPTSHVPCEQMPAPTWSEARQLAFDCAIPLASASVPLADAIGYVLATDVTAYQDLPHYASSAMDGWAIHGGGPWEITTPGLPLSPGQASVIATGGLVPEGAGAVLRKESGQVLDAGYGLQLSLKPDAKPGETLPGRHIRPAGEEARAGNVLVPAGTLLNPAHIALAAVAGHDELQVQRKPRVAVVLTGSEVVTSGQPAAGQVRDTFGPQLGAVISQLGGIPGSQQRIGDSYEEWLSALGGPPGAERSDVTITTGGTGKSGTDHFRAAVAALGGHLLLDGVAMRPGHPAVLAGLPDGRFVIGLPGNPLAAMMALMTIGEPLLAALQNQPFRTAGHLTSGADVAPSPGRTQLIPCTFVHGLAFPASHTGPGMMRGLAWADGFMAVPPGGVEAGQPVPVMPLPWTSAWTRTWTSAGSQAQATIDFPNPAGRYAPWHG</sequence>
<comment type="caution">
    <text evidence="8">The sequence shown here is derived from an EMBL/GenBank/DDBJ whole genome shotgun (WGS) entry which is preliminary data.</text>
</comment>
<proteinExistence type="inferred from homology"/>
<evidence type="ECO:0000256" key="6">
    <source>
        <dbReference type="RuleBase" id="RU365090"/>
    </source>
</evidence>
<keyword evidence="9" id="KW-1185">Reference proteome</keyword>
<feature type="domain" description="MoaB/Mog" evidence="7">
    <location>
        <begin position="193"/>
        <end position="333"/>
    </location>
</feature>
<dbReference type="InterPro" id="IPR005110">
    <property type="entry name" value="MoeA_linker/N"/>
</dbReference>
<dbReference type="PANTHER" id="PTHR10192:SF5">
    <property type="entry name" value="GEPHYRIN"/>
    <property type="match status" value="1"/>
</dbReference>
<dbReference type="SMART" id="SM00852">
    <property type="entry name" value="MoCF_biosynth"/>
    <property type="match status" value="1"/>
</dbReference>
<organism evidence="8 9">
    <name type="scientific">Paenarthrobacter aromaticivorans</name>
    <dbReference type="NCBI Taxonomy" id="2849150"/>
    <lineage>
        <taxon>Bacteria</taxon>
        <taxon>Bacillati</taxon>
        <taxon>Actinomycetota</taxon>
        <taxon>Actinomycetes</taxon>
        <taxon>Micrococcales</taxon>
        <taxon>Micrococcaceae</taxon>
        <taxon>Paenarthrobacter</taxon>
    </lineage>
</organism>
<keyword evidence="6" id="KW-0501">Molybdenum cofactor biosynthesis</keyword>
<dbReference type="InterPro" id="IPR038987">
    <property type="entry name" value="MoeA-like"/>
</dbReference>
<evidence type="ECO:0000259" key="7">
    <source>
        <dbReference type="SMART" id="SM00852"/>
    </source>
</evidence>
<evidence type="ECO:0000256" key="3">
    <source>
        <dbReference type="ARBA" id="ARBA00010763"/>
    </source>
</evidence>
<evidence type="ECO:0000313" key="8">
    <source>
        <dbReference type="EMBL" id="MBU8865099.1"/>
    </source>
</evidence>
<dbReference type="EC" id="2.10.1.1" evidence="6"/>
<comment type="catalytic activity">
    <reaction evidence="5">
        <text>adenylyl-molybdopterin + molybdate = Mo-molybdopterin + AMP + H(+)</text>
        <dbReference type="Rhea" id="RHEA:35047"/>
        <dbReference type="ChEBI" id="CHEBI:15378"/>
        <dbReference type="ChEBI" id="CHEBI:36264"/>
        <dbReference type="ChEBI" id="CHEBI:62727"/>
        <dbReference type="ChEBI" id="CHEBI:71302"/>
        <dbReference type="ChEBI" id="CHEBI:456215"/>
        <dbReference type="EC" id="2.10.1.1"/>
    </reaction>
</comment>
<evidence type="ECO:0000313" key="9">
    <source>
        <dbReference type="Proteomes" id="UP000824166"/>
    </source>
</evidence>
<comment type="pathway">
    <text evidence="2 6">Cofactor biosynthesis; molybdopterin biosynthesis.</text>
</comment>
<dbReference type="Pfam" id="PF00994">
    <property type="entry name" value="MoCF_biosynth"/>
    <property type="match status" value="1"/>
</dbReference>
<evidence type="ECO:0000256" key="2">
    <source>
        <dbReference type="ARBA" id="ARBA00005046"/>
    </source>
</evidence>
<reference evidence="8 9" key="1">
    <citation type="submission" date="2021-06" db="EMBL/GenBank/DDBJ databases">
        <authorList>
            <person name="Jeong J.W."/>
        </authorList>
    </citation>
    <scope>NUCLEOTIDE SEQUENCE [LARGE SCALE GENOMIC DNA]</scope>
    <source>
        <strain evidence="8 9">MMS21-TAE1-1</strain>
    </source>
</reference>
<keyword evidence="6" id="KW-0808">Transferase</keyword>
<keyword evidence="4 6" id="KW-0500">Molybdenum</keyword>
<evidence type="ECO:0000256" key="5">
    <source>
        <dbReference type="ARBA" id="ARBA00047317"/>
    </source>
</evidence>
<dbReference type="EMBL" id="JAHOPC010000001">
    <property type="protein sequence ID" value="MBU8865099.1"/>
    <property type="molecule type" value="Genomic_DNA"/>
</dbReference>
<dbReference type="InterPro" id="IPR001453">
    <property type="entry name" value="MoaB/Mog_dom"/>
</dbReference>